<proteinExistence type="predicted"/>
<dbReference type="InParanoid" id="C7Q2S4"/>
<gene>
    <name evidence="1" type="ordered locus">Caci_2907</name>
</gene>
<evidence type="ECO:0000313" key="2">
    <source>
        <dbReference type="Proteomes" id="UP000000851"/>
    </source>
</evidence>
<dbReference type="STRING" id="479433.Caci_2907"/>
<organism evidence="1 2">
    <name type="scientific">Catenulispora acidiphila (strain DSM 44928 / JCM 14897 / NBRC 102108 / NRRL B-24433 / ID139908)</name>
    <dbReference type="NCBI Taxonomy" id="479433"/>
    <lineage>
        <taxon>Bacteria</taxon>
        <taxon>Bacillati</taxon>
        <taxon>Actinomycetota</taxon>
        <taxon>Actinomycetes</taxon>
        <taxon>Catenulisporales</taxon>
        <taxon>Catenulisporaceae</taxon>
        <taxon>Catenulispora</taxon>
    </lineage>
</organism>
<sequence length="123" mass="13435">MTIAHRKWGNPNGPAEMNCPWCTRGHFPPTEADDADCTCVQWCGSPDCTAETPDPDTAALIGAFEAVSAERDDARAVALMLKKILASMPTFLDEIVGEEVWDELPDWFTDEDNGRSFWGGGDA</sequence>
<protein>
    <submittedName>
        <fullName evidence="1">Uncharacterized protein</fullName>
    </submittedName>
</protein>
<dbReference type="HOGENOM" id="CLU_2011150_0_0_11"/>
<evidence type="ECO:0000313" key="1">
    <source>
        <dbReference type="EMBL" id="ACU71816.1"/>
    </source>
</evidence>
<dbReference type="EMBL" id="CP001700">
    <property type="protein sequence ID" value="ACU71816.1"/>
    <property type="molecule type" value="Genomic_DNA"/>
</dbReference>
<name>C7Q2S4_CATAD</name>
<dbReference type="RefSeq" id="WP_012787109.1">
    <property type="nucleotide sequence ID" value="NC_013131.1"/>
</dbReference>
<accession>C7Q2S4</accession>
<keyword evidence="2" id="KW-1185">Reference proteome</keyword>
<dbReference type="AlphaFoldDB" id="C7Q2S4"/>
<dbReference type="Proteomes" id="UP000000851">
    <property type="component" value="Chromosome"/>
</dbReference>
<dbReference type="KEGG" id="cai:Caci_2907"/>
<reference evidence="1 2" key="1">
    <citation type="journal article" date="2009" name="Stand. Genomic Sci.">
        <title>Complete genome sequence of Catenulispora acidiphila type strain (ID 139908).</title>
        <authorList>
            <person name="Copeland A."/>
            <person name="Lapidus A."/>
            <person name="Glavina Del Rio T."/>
            <person name="Nolan M."/>
            <person name="Lucas S."/>
            <person name="Chen F."/>
            <person name="Tice H."/>
            <person name="Cheng J.F."/>
            <person name="Bruce D."/>
            <person name="Goodwin L."/>
            <person name="Pitluck S."/>
            <person name="Mikhailova N."/>
            <person name="Pati A."/>
            <person name="Ivanova N."/>
            <person name="Mavromatis K."/>
            <person name="Chen A."/>
            <person name="Palaniappan K."/>
            <person name="Chain P."/>
            <person name="Land M."/>
            <person name="Hauser L."/>
            <person name="Chang Y.J."/>
            <person name="Jeffries C.D."/>
            <person name="Chertkov O."/>
            <person name="Brettin T."/>
            <person name="Detter J.C."/>
            <person name="Han C."/>
            <person name="Ali Z."/>
            <person name="Tindall B.J."/>
            <person name="Goker M."/>
            <person name="Bristow J."/>
            <person name="Eisen J.A."/>
            <person name="Markowitz V."/>
            <person name="Hugenholtz P."/>
            <person name="Kyrpides N.C."/>
            <person name="Klenk H.P."/>
        </authorList>
    </citation>
    <scope>NUCLEOTIDE SEQUENCE [LARGE SCALE GENOMIC DNA]</scope>
    <source>
        <strain evidence="2">DSM 44928 / JCM 14897 / NBRC 102108 / NRRL B-24433 / ID139908</strain>
    </source>
</reference>